<dbReference type="EMBL" id="VSSQ01088338">
    <property type="protein sequence ID" value="MPN35013.1"/>
    <property type="molecule type" value="Genomic_DNA"/>
</dbReference>
<sequence>MIILLQLLRRLCDDAHRFRLRASDIDIALGKIVRRLYLLLGPVREHHDLLGAPAEERALVCQRYFPLTPYQQLSPQLRLELRELPRQRRLGNAQHPGGLCDVLFLRDGQKISKKPEFHDDPAFKFFLDYRNGNHALQAFYMIINKYLLLFSG</sequence>
<gene>
    <name evidence="1" type="ORF">SDC9_182507</name>
</gene>
<comment type="caution">
    <text evidence="1">The sequence shown here is derived from an EMBL/GenBank/DDBJ whole genome shotgun (WGS) entry which is preliminary data.</text>
</comment>
<name>A0A645HH64_9ZZZZ</name>
<accession>A0A645HH64</accession>
<proteinExistence type="predicted"/>
<protein>
    <submittedName>
        <fullName evidence="1">Uncharacterized protein</fullName>
    </submittedName>
</protein>
<dbReference type="AlphaFoldDB" id="A0A645HH64"/>
<reference evidence="1" key="1">
    <citation type="submission" date="2019-08" db="EMBL/GenBank/DDBJ databases">
        <authorList>
            <person name="Kucharzyk K."/>
            <person name="Murdoch R.W."/>
            <person name="Higgins S."/>
            <person name="Loffler F."/>
        </authorList>
    </citation>
    <scope>NUCLEOTIDE SEQUENCE</scope>
</reference>
<evidence type="ECO:0000313" key="1">
    <source>
        <dbReference type="EMBL" id="MPN35013.1"/>
    </source>
</evidence>
<organism evidence="1">
    <name type="scientific">bioreactor metagenome</name>
    <dbReference type="NCBI Taxonomy" id="1076179"/>
    <lineage>
        <taxon>unclassified sequences</taxon>
        <taxon>metagenomes</taxon>
        <taxon>ecological metagenomes</taxon>
    </lineage>
</organism>